<proteinExistence type="predicted"/>
<organism evidence="1 2">
    <name type="scientific">Panagrolaimus sp. PS1159</name>
    <dbReference type="NCBI Taxonomy" id="55785"/>
    <lineage>
        <taxon>Eukaryota</taxon>
        <taxon>Metazoa</taxon>
        <taxon>Ecdysozoa</taxon>
        <taxon>Nematoda</taxon>
        <taxon>Chromadorea</taxon>
        <taxon>Rhabditida</taxon>
        <taxon>Tylenchina</taxon>
        <taxon>Panagrolaimomorpha</taxon>
        <taxon>Panagrolaimoidea</taxon>
        <taxon>Panagrolaimidae</taxon>
        <taxon>Panagrolaimus</taxon>
    </lineage>
</organism>
<protein>
    <submittedName>
        <fullName evidence="2">Uncharacterized protein</fullName>
    </submittedName>
</protein>
<evidence type="ECO:0000313" key="2">
    <source>
        <dbReference type="WBParaSite" id="PS1159_v2.g12502.t1"/>
    </source>
</evidence>
<evidence type="ECO:0000313" key="1">
    <source>
        <dbReference type="Proteomes" id="UP000887580"/>
    </source>
</evidence>
<dbReference type="WBParaSite" id="PS1159_v2.g12502.t1">
    <property type="protein sequence ID" value="PS1159_v2.g12502.t1"/>
    <property type="gene ID" value="PS1159_v2.g12502"/>
</dbReference>
<accession>A0AC35F2M0</accession>
<dbReference type="Proteomes" id="UP000887580">
    <property type="component" value="Unplaced"/>
</dbReference>
<reference evidence="2" key="1">
    <citation type="submission" date="2022-11" db="UniProtKB">
        <authorList>
            <consortium name="WormBaseParasite"/>
        </authorList>
    </citation>
    <scope>IDENTIFICATION</scope>
</reference>
<name>A0AC35F2M0_9BILA</name>
<sequence>MASTKRVLVRPTFDAAVELPEIDFLEVLPPPENSKTRIENWLITSAAALNSYRQIRLYMQQERNPALNSYRQIRLHMQQERNRNRQQMRQRQRKSNNNNPPENYYKSNQVAPRARMEDAAAVSKSWKEAFQRFKQFDRKEIEKFKKKNYCRDRLAAKENESKKKSNK</sequence>